<gene>
    <name evidence="1" type="ORF">O181_012157</name>
</gene>
<keyword evidence="2" id="KW-1185">Reference proteome</keyword>
<reference evidence="1" key="1">
    <citation type="submission" date="2021-03" db="EMBL/GenBank/DDBJ databases">
        <title>Draft genome sequence of rust myrtle Austropuccinia psidii MF-1, a brazilian biotype.</title>
        <authorList>
            <person name="Quecine M.C."/>
            <person name="Pachon D.M.R."/>
            <person name="Bonatelli M.L."/>
            <person name="Correr F.H."/>
            <person name="Franceschini L.M."/>
            <person name="Leite T.F."/>
            <person name="Margarido G.R.A."/>
            <person name="Almeida C.A."/>
            <person name="Ferrarezi J.A."/>
            <person name="Labate C.A."/>
        </authorList>
    </citation>
    <scope>NUCLEOTIDE SEQUENCE</scope>
    <source>
        <strain evidence="1">MF-1</strain>
    </source>
</reference>
<sequence>MNPSPAHRNKEPPPLLREMIEYARMTRTNVESTAESKIDMETDETLDYSKIFMSMMQEIINRLNYLQESKKIGQRPSDEHLKQPQNKRDLINKLIAKNEELT</sequence>
<protein>
    <submittedName>
        <fullName evidence="1">Uncharacterized protein</fullName>
    </submittedName>
</protein>
<accession>A0A9Q3BX45</accession>
<proteinExistence type="predicted"/>
<organism evidence="1 2">
    <name type="scientific">Austropuccinia psidii MF-1</name>
    <dbReference type="NCBI Taxonomy" id="1389203"/>
    <lineage>
        <taxon>Eukaryota</taxon>
        <taxon>Fungi</taxon>
        <taxon>Dikarya</taxon>
        <taxon>Basidiomycota</taxon>
        <taxon>Pucciniomycotina</taxon>
        <taxon>Pucciniomycetes</taxon>
        <taxon>Pucciniales</taxon>
        <taxon>Sphaerophragmiaceae</taxon>
        <taxon>Austropuccinia</taxon>
    </lineage>
</organism>
<comment type="caution">
    <text evidence="1">The sequence shown here is derived from an EMBL/GenBank/DDBJ whole genome shotgun (WGS) entry which is preliminary data.</text>
</comment>
<dbReference type="EMBL" id="AVOT02003090">
    <property type="protein sequence ID" value="MBW0472442.1"/>
    <property type="molecule type" value="Genomic_DNA"/>
</dbReference>
<name>A0A9Q3BX45_9BASI</name>
<dbReference type="Proteomes" id="UP000765509">
    <property type="component" value="Unassembled WGS sequence"/>
</dbReference>
<evidence type="ECO:0000313" key="1">
    <source>
        <dbReference type="EMBL" id="MBW0472442.1"/>
    </source>
</evidence>
<evidence type="ECO:0000313" key="2">
    <source>
        <dbReference type="Proteomes" id="UP000765509"/>
    </source>
</evidence>
<dbReference type="AlphaFoldDB" id="A0A9Q3BX45"/>